<dbReference type="GO" id="GO:0004067">
    <property type="term" value="F:asparaginase activity"/>
    <property type="evidence" value="ECO:0007669"/>
    <property type="project" value="UniProtKB-UniRule"/>
</dbReference>
<name>A0A0A1UHD6_ENTIV</name>
<dbReference type="InterPro" id="IPR040919">
    <property type="entry name" value="Asparaginase_C"/>
</dbReference>
<dbReference type="OrthoDB" id="427002at2759"/>
<evidence type="ECO:0000256" key="4">
    <source>
        <dbReference type="ARBA" id="ARBA00049366"/>
    </source>
</evidence>
<evidence type="ECO:0000259" key="11">
    <source>
        <dbReference type="Pfam" id="PF17763"/>
    </source>
</evidence>
<dbReference type="EMBL" id="KB206168">
    <property type="protein sequence ID" value="ELP95137.1"/>
    <property type="molecule type" value="Genomic_DNA"/>
</dbReference>
<dbReference type="RefSeq" id="XP_004261908.1">
    <property type="nucleotide sequence ID" value="XM_004261860.1"/>
</dbReference>
<organism evidence="12 13">
    <name type="scientific">Entamoeba invadens IP1</name>
    <dbReference type="NCBI Taxonomy" id="370355"/>
    <lineage>
        <taxon>Eukaryota</taxon>
        <taxon>Amoebozoa</taxon>
        <taxon>Evosea</taxon>
        <taxon>Archamoebae</taxon>
        <taxon>Mastigamoebida</taxon>
        <taxon>Entamoebidae</taxon>
        <taxon>Entamoeba</taxon>
    </lineage>
</organism>
<dbReference type="FunFam" id="3.40.50.40:FF:000001">
    <property type="entry name" value="L-asparaginase 1"/>
    <property type="match status" value="1"/>
</dbReference>
<feature type="active site" description="O-isoaspartyl threonine intermediate" evidence="5">
    <location>
        <position position="49"/>
    </location>
</feature>
<evidence type="ECO:0000256" key="8">
    <source>
        <dbReference type="PROSITE-ProRule" id="PRU10100"/>
    </source>
</evidence>
<evidence type="ECO:0000313" key="13">
    <source>
        <dbReference type="Proteomes" id="UP000014680"/>
    </source>
</evidence>
<dbReference type="GO" id="GO:0006528">
    <property type="term" value="P:asparagine metabolic process"/>
    <property type="evidence" value="ECO:0007669"/>
    <property type="project" value="UniProtKB-ARBA"/>
</dbReference>
<comment type="similarity">
    <text evidence="1">Belongs to the asparaginase 1 family.</text>
</comment>
<dbReference type="PIRSF" id="PIRSF500176">
    <property type="entry name" value="L_ASNase"/>
    <property type="match status" value="1"/>
</dbReference>
<dbReference type="InterPro" id="IPR036152">
    <property type="entry name" value="Asp/glu_Ase-like_sf"/>
</dbReference>
<dbReference type="Pfam" id="PF17763">
    <property type="entry name" value="Asparaginase_C"/>
    <property type="match status" value="1"/>
</dbReference>
<feature type="active site" evidence="7">
    <location>
        <position position="49"/>
    </location>
</feature>
<evidence type="ECO:0000256" key="3">
    <source>
        <dbReference type="ARBA" id="ARBA00022801"/>
    </source>
</evidence>
<evidence type="ECO:0000256" key="6">
    <source>
        <dbReference type="PIRSR" id="PIRSR001220-2"/>
    </source>
</evidence>
<dbReference type="AlphaFoldDB" id="A0A0A1UHD6"/>
<dbReference type="InterPro" id="IPR041725">
    <property type="entry name" value="L-asparaginase_I"/>
</dbReference>
<dbReference type="InterPro" id="IPR006034">
    <property type="entry name" value="Asparaginase/glutaminase-like"/>
</dbReference>
<dbReference type="InterPro" id="IPR020827">
    <property type="entry name" value="Asparaginase/glutaminase_AS1"/>
</dbReference>
<dbReference type="Gene3D" id="3.40.50.1170">
    <property type="entry name" value="L-asparaginase, N-terminal domain"/>
    <property type="match status" value="1"/>
</dbReference>
<feature type="binding site" evidence="6">
    <location>
        <begin position="126"/>
        <end position="127"/>
    </location>
    <ligand>
        <name>substrate</name>
    </ligand>
</feature>
<dbReference type="PIRSF" id="PIRSF001220">
    <property type="entry name" value="L-ASNase_gatD"/>
    <property type="match status" value="1"/>
</dbReference>
<dbReference type="InterPro" id="IPR027474">
    <property type="entry name" value="L-asparaginase_N"/>
</dbReference>
<dbReference type="EC" id="3.5.1.1" evidence="2"/>
<keyword evidence="13" id="KW-1185">Reference proteome</keyword>
<feature type="domain" description="L-asparaginase N-terminal" evidence="10">
    <location>
        <begin position="40"/>
        <end position="225"/>
    </location>
</feature>
<evidence type="ECO:0000256" key="1">
    <source>
        <dbReference type="ARBA" id="ARBA00010518"/>
    </source>
</evidence>
<dbReference type="KEGG" id="eiv:EIN_428130"/>
<dbReference type="PROSITE" id="PS51732">
    <property type="entry name" value="ASN_GLN_ASE_3"/>
    <property type="match status" value="1"/>
</dbReference>
<gene>
    <name evidence="12" type="ORF">EIN_428130</name>
</gene>
<keyword evidence="9" id="KW-0732">Signal</keyword>
<feature type="binding site" evidence="6">
    <location>
        <position position="95"/>
    </location>
    <ligand>
        <name>substrate</name>
    </ligand>
</feature>
<dbReference type="InterPro" id="IPR037152">
    <property type="entry name" value="L-asparaginase_N_sf"/>
</dbReference>
<reference evidence="12 13" key="1">
    <citation type="submission" date="2012-10" db="EMBL/GenBank/DDBJ databases">
        <authorList>
            <person name="Zafar N."/>
            <person name="Inman J."/>
            <person name="Hall N."/>
            <person name="Lorenzi H."/>
            <person name="Caler E."/>
        </authorList>
    </citation>
    <scope>NUCLEOTIDE SEQUENCE [LARGE SCALE GENOMIC DNA]</scope>
    <source>
        <strain evidence="12 13">IP1</strain>
    </source>
</reference>
<dbReference type="GeneID" id="14894209"/>
<feature type="active site" evidence="8">
    <location>
        <position position="126"/>
    </location>
</feature>
<proteinExistence type="inferred from homology"/>
<evidence type="ECO:0000313" key="12">
    <source>
        <dbReference type="EMBL" id="ELP95137.1"/>
    </source>
</evidence>
<accession>A0A0A1UHD6</accession>
<dbReference type="PRINTS" id="PR00139">
    <property type="entry name" value="ASNGLNASE"/>
</dbReference>
<dbReference type="Pfam" id="PF00710">
    <property type="entry name" value="Asparaginase"/>
    <property type="match status" value="1"/>
</dbReference>
<evidence type="ECO:0000256" key="9">
    <source>
        <dbReference type="SAM" id="SignalP"/>
    </source>
</evidence>
<dbReference type="FunFam" id="3.40.50.1170:FF:000001">
    <property type="entry name" value="L-asparaginase 2"/>
    <property type="match status" value="1"/>
</dbReference>
<sequence length="377" mass="41627">MQLLFLVFFLLISDAESSKTAKRYRWSQVDKWNKKAKGSRVLIVYTGGTIGMVKGPKGLFPQKGYMSNILRGMSELQSESRVDFDIVEMDPLLDSSSISPKDWVKIGDIINKYYKQYDGFVVLHGTDTMQYTASALSFMFENLKKTIVITGSQIPIGEPYTDAKNNLISSLKIAAHVNIPEVVMVFGGLLMRGNRVTKTSASSLRGFSSVNYPILAKLDLRFELNHPLVLEQPKGEMKYHRNMSSKVAVVTLYPGITGNIIKAIANSGVKGIVIQAFGEGNAPESKDFVEGLKYADNKGIVMVDTTQCGNGNVNMDSYAAGSGLKEAHVINGRDMTVSAAFTKLANLFGRKMKDIDLRKMMEKDVCGEMTIPVKEEL</sequence>
<dbReference type="CDD" id="cd08963">
    <property type="entry name" value="L-asparaginase_I"/>
    <property type="match status" value="1"/>
</dbReference>
<dbReference type="SMR" id="A0A0A1UHD6"/>
<dbReference type="Gene3D" id="3.40.50.40">
    <property type="match status" value="1"/>
</dbReference>
<feature type="domain" description="Asparaginase/glutaminase C-terminal" evidence="11">
    <location>
        <begin position="246"/>
        <end position="361"/>
    </location>
</feature>
<evidence type="ECO:0000259" key="10">
    <source>
        <dbReference type="Pfam" id="PF00710"/>
    </source>
</evidence>
<protein>
    <recommendedName>
        <fullName evidence="2">asparaginase</fullName>
        <ecNumber evidence="2">3.5.1.1</ecNumber>
    </recommendedName>
</protein>
<evidence type="ECO:0000256" key="2">
    <source>
        <dbReference type="ARBA" id="ARBA00012920"/>
    </source>
</evidence>
<keyword evidence="3 12" id="KW-0378">Hydrolase</keyword>
<dbReference type="SUPFAM" id="SSF53774">
    <property type="entry name" value="Glutaminase/Asparaginase"/>
    <property type="match status" value="1"/>
</dbReference>
<dbReference type="InterPro" id="IPR006033">
    <property type="entry name" value="AsnA_fam"/>
</dbReference>
<dbReference type="PANTHER" id="PTHR11707">
    <property type="entry name" value="L-ASPARAGINASE"/>
    <property type="match status" value="1"/>
</dbReference>
<feature type="chain" id="PRO_5001991315" description="asparaginase" evidence="9">
    <location>
        <begin position="18"/>
        <end position="377"/>
    </location>
</feature>
<dbReference type="SMART" id="SM00870">
    <property type="entry name" value="Asparaginase"/>
    <property type="match status" value="1"/>
</dbReference>
<dbReference type="OMA" id="CEDMLPE"/>
<dbReference type="Proteomes" id="UP000014680">
    <property type="component" value="Unassembled WGS sequence"/>
</dbReference>
<feature type="signal peptide" evidence="9">
    <location>
        <begin position="1"/>
        <end position="17"/>
    </location>
</feature>
<comment type="catalytic activity">
    <reaction evidence="4">
        <text>L-asparagine + H2O = L-aspartate + NH4(+)</text>
        <dbReference type="Rhea" id="RHEA:21016"/>
        <dbReference type="ChEBI" id="CHEBI:15377"/>
        <dbReference type="ChEBI" id="CHEBI:28938"/>
        <dbReference type="ChEBI" id="CHEBI:29991"/>
        <dbReference type="ChEBI" id="CHEBI:58048"/>
        <dbReference type="EC" id="3.5.1.1"/>
    </reaction>
</comment>
<dbReference type="VEuPathDB" id="AmoebaDB:EIN_428130"/>
<evidence type="ECO:0000256" key="7">
    <source>
        <dbReference type="PROSITE-ProRule" id="PRU10099"/>
    </source>
</evidence>
<dbReference type="SFLD" id="SFLDS00057">
    <property type="entry name" value="Glutaminase/Asparaginase"/>
    <property type="match status" value="1"/>
</dbReference>
<evidence type="ECO:0000256" key="5">
    <source>
        <dbReference type="PIRSR" id="PIRSR001220-1"/>
    </source>
</evidence>
<dbReference type="PROSITE" id="PS00917">
    <property type="entry name" value="ASN_GLN_ASE_2"/>
    <property type="match status" value="1"/>
</dbReference>
<dbReference type="NCBIfam" id="TIGR00519">
    <property type="entry name" value="asnASE_I"/>
    <property type="match status" value="1"/>
</dbReference>
<dbReference type="InterPro" id="IPR027475">
    <property type="entry name" value="Asparaginase/glutaminase_AS2"/>
</dbReference>
<dbReference type="InterPro" id="IPR027473">
    <property type="entry name" value="L-asparaginase_C"/>
</dbReference>
<dbReference type="PANTHER" id="PTHR11707:SF28">
    <property type="entry name" value="60 KDA LYSOPHOSPHOLIPASE"/>
    <property type="match status" value="1"/>
</dbReference>
<dbReference type="PROSITE" id="PS00144">
    <property type="entry name" value="ASN_GLN_ASE_1"/>
    <property type="match status" value="1"/>
</dbReference>